<keyword evidence="12" id="KW-1185">Reference proteome</keyword>
<dbReference type="PANTHER" id="PTHR34719:SF2">
    <property type="entry name" value="NICKEL-RESPONSIVE REGULATOR"/>
    <property type="match status" value="1"/>
</dbReference>
<dbReference type="NCBIfam" id="NF003381">
    <property type="entry name" value="PRK04460.1"/>
    <property type="match status" value="1"/>
</dbReference>
<comment type="function">
    <text evidence="8">Transcriptional regulator.</text>
</comment>
<evidence type="ECO:0000256" key="4">
    <source>
        <dbReference type="ARBA" id="ARBA00023015"/>
    </source>
</evidence>
<evidence type="ECO:0000259" key="10">
    <source>
        <dbReference type="Pfam" id="PF08753"/>
    </source>
</evidence>
<dbReference type="Gene3D" id="3.30.70.1150">
    <property type="entry name" value="ACT-like. Chain A, domain 2"/>
    <property type="match status" value="1"/>
</dbReference>
<dbReference type="HAMAP" id="MF_00476">
    <property type="entry name" value="NikR"/>
    <property type="match status" value="1"/>
</dbReference>
<keyword evidence="4 8" id="KW-0805">Transcription regulation</keyword>
<dbReference type="GO" id="GO:0003700">
    <property type="term" value="F:DNA-binding transcription factor activity"/>
    <property type="evidence" value="ECO:0007669"/>
    <property type="project" value="UniProtKB-UniRule"/>
</dbReference>
<comment type="caution">
    <text evidence="11">The sequence shown here is derived from an EMBL/GenBank/DDBJ whole genome shotgun (WGS) entry which is preliminary data.</text>
</comment>
<dbReference type="InterPro" id="IPR010985">
    <property type="entry name" value="Ribbon_hlx_hlx"/>
</dbReference>
<feature type="binding site" evidence="8">
    <location>
        <position position="96"/>
    </location>
    <ligand>
        <name>Ni(2+)</name>
        <dbReference type="ChEBI" id="CHEBI:49786"/>
    </ligand>
</feature>
<feature type="binding site" evidence="8">
    <location>
        <position position="90"/>
    </location>
    <ligand>
        <name>Ni(2+)</name>
        <dbReference type="ChEBI" id="CHEBI:49786"/>
    </ligand>
</feature>
<gene>
    <name evidence="11" type="primary">nikR</name>
    <name evidence="11" type="ORF">EMQ25_04180</name>
</gene>
<evidence type="ECO:0000256" key="1">
    <source>
        <dbReference type="ARBA" id="ARBA00008478"/>
    </source>
</evidence>
<evidence type="ECO:0000259" key="9">
    <source>
        <dbReference type="Pfam" id="PF01402"/>
    </source>
</evidence>
<dbReference type="InterPro" id="IPR014864">
    <property type="entry name" value="TF_NikR_Ni-bd_C"/>
</dbReference>
<feature type="binding site" evidence="8">
    <location>
        <position position="77"/>
    </location>
    <ligand>
        <name>Ni(2+)</name>
        <dbReference type="ChEBI" id="CHEBI:49786"/>
    </ligand>
</feature>
<dbReference type="AlphaFoldDB" id="A0A433XM44"/>
<evidence type="ECO:0000256" key="5">
    <source>
        <dbReference type="ARBA" id="ARBA00023125"/>
    </source>
</evidence>
<dbReference type="InterPro" id="IPR050192">
    <property type="entry name" value="CopG/NikR_regulator"/>
</dbReference>
<dbReference type="NCBIfam" id="NF002815">
    <property type="entry name" value="PRK02967.1"/>
    <property type="match status" value="1"/>
</dbReference>
<dbReference type="CDD" id="cd22231">
    <property type="entry name" value="RHH_NikR_HicB-like"/>
    <property type="match status" value="1"/>
</dbReference>
<dbReference type="GO" id="GO:0016151">
    <property type="term" value="F:nickel cation binding"/>
    <property type="evidence" value="ECO:0007669"/>
    <property type="project" value="UniProtKB-UniRule"/>
</dbReference>
<dbReference type="InterPro" id="IPR002145">
    <property type="entry name" value="CopG"/>
</dbReference>
<evidence type="ECO:0000256" key="2">
    <source>
        <dbReference type="ARBA" id="ARBA00022596"/>
    </source>
</evidence>
<dbReference type="SUPFAM" id="SSF47598">
    <property type="entry name" value="Ribbon-helix-helix"/>
    <property type="match status" value="1"/>
</dbReference>
<dbReference type="GO" id="GO:0010045">
    <property type="term" value="P:response to nickel cation"/>
    <property type="evidence" value="ECO:0007669"/>
    <property type="project" value="InterPro"/>
</dbReference>
<feature type="binding site" evidence="8">
    <location>
        <position position="88"/>
    </location>
    <ligand>
        <name>Ni(2+)</name>
        <dbReference type="ChEBI" id="CHEBI:49786"/>
    </ligand>
</feature>
<evidence type="ECO:0000313" key="11">
    <source>
        <dbReference type="EMBL" id="RUT35149.1"/>
    </source>
</evidence>
<feature type="domain" description="Ribbon-helix-helix protein CopG" evidence="9">
    <location>
        <begin position="2"/>
        <end position="42"/>
    </location>
</feature>
<dbReference type="InterPro" id="IPR013321">
    <property type="entry name" value="Arc_rbn_hlx_hlx"/>
</dbReference>
<dbReference type="GO" id="GO:0003677">
    <property type="term" value="F:DNA binding"/>
    <property type="evidence" value="ECO:0007669"/>
    <property type="project" value="UniProtKB-KW"/>
</dbReference>
<dbReference type="EMBL" id="RZNJ01000001">
    <property type="protein sequence ID" value="RUT35149.1"/>
    <property type="molecule type" value="Genomic_DNA"/>
</dbReference>
<keyword evidence="2 8" id="KW-0533">Nickel</keyword>
<dbReference type="RefSeq" id="WP_127187269.1">
    <property type="nucleotide sequence ID" value="NZ_RZNJ01000001.1"/>
</dbReference>
<evidence type="ECO:0000256" key="8">
    <source>
        <dbReference type="HAMAP-Rule" id="MF_00476"/>
    </source>
</evidence>
<dbReference type="PANTHER" id="PTHR34719">
    <property type="entry name" value="NICKEL-RESPONSIVE REGULATOR"/>
    <property type="match status" value="1"/>
</dbReference>
<comment type="similarity">
    <text evidence="1 8">Belongs to the transcriptional regulatory CopG/NikR family.</text>
</comment>
<reference evidence="11 12" key="1">
    <citation type="journal article" date="2016" name="Int. J. Syst. Evol. Microbiol.">
        <title>Arsenicitalea aurantiaca gen. nov., sp. nov., a new member of the family Hyphomicrobiaceae, isolated from high-arsenic sediment.</title>
        <authorList>
            <person name="Mu Y."/>
            <person name="Zhou L."/>
            <person name="Zeng X.C."/>
            <person name="Liu L."/>
            <person name="Pan Y."/>
            <person name="Chen X."/>
            <person name="Wang J."/>
            <person name="Li S."/>
            <person name="Li W.J."/>
            <person name="Wang Y."/>
        </authorList>
    </citation>
    <scope>NUCLEOTIDE SEQUENCE [LARGE SCALE GENOMIC DNA]</scope>
    <source>
        <strain evidence="11 12">42-50</strain>
    </source>
</reference>
<dbReference type="InterPro" id="IPR014160">
    <property type="entry name" value="Nickel_NikR_proteobac"/>
</dbReference>
<evidence type="ECO:0000256" key="6">
    <source>
        <dbReference type="ARBA" id="ARBA00023163"/>
    </source>
</evidence>
<organism evidence="11 12">
    <name type="scientific">Arsenicitalea aurantiaca</name>
    <dbReference type="NCBI Taxonomy" id="1783274"/>
    <lineage>
        <taxon>Bacteria</taxon>
        <taxon>Pseudomonadati</taxon>
        <taxon>Pseudomonadota</taxon>
        <taxon>Alphaproteobacteria</taxon>
        <taxon>Hyphomicrobiales</taxon>
        <taxon>Devosiaceae</taxon>
        <taxon>Arsenicitalea</taxon>
    </lineage>
</organism>
<name>A0A433XM44_9HYPH</name>
<protein>
    <recommendedName>
        <fullName evidence="8">Putative nickel-responsive regulator</fullName>
    </recommendedName>
</protein>
<keyword evidence="6 8" id="KW-0804">Transcription</keyword>
<dbReference type="SUPFAM" id="SSF55021">
    <property type="entry name" value="ACT-like"/>
    <property type="match status" value="1"/>
</dbReference>
<dbReference type="Pfam" id="PF08753">
    <property type="entry name" value="NikR_C"/>
    <property type="match status" value="1"/>
</dbReference>
<dbReference type="Pfam" id="PF01402">
    <property type="entry name" value="RHH_1"/>
    <property type="match status" value="1"/>
</dbReference>
<dbReference type="InterPro" id="IPR045865">
    <property type="entry name" value="ACT-like_dom_sf"/>
</dbReference>
<evidence type="ECO:0000256" key="3">
    <source>
        <dbReference type="ARBA" id="ARBA00022723"/>
    </source>
</evidence>
<dbReference type="NCBIfam" id="TIGR02793">
    <property type="entry name" value="nikR"/>
    <property type="match status" value="1"/>
</dbReference>
<dbReference type="OrthoDB" id="9806294at2"/>
<accession>A0A433XM44</accession>
<sequence>MHRVTVTLDDELMGELDRVMAARGYQNRSEAIRDLARAGLRQANIEAGASARCVGVLSYVYDHAARDLARRLTSAFHDHHDLTVSSMHVHLDHDNCLEVSVLKGPTAEVQRFAESVIAERSVRHGEVVLIPADEAHEHGHGEHPHHHHHQDGETG</sequence>
<evidence type="ECO:0000313" key="12">
    <source>
        <dbReference type="Proteomes" id="UP000281547"/>
    </source>
</evidence>
<dbReference type="Proteomes" id="UP000281547">
    <property type="component" value="Unassembled WGS sequence"/>
</dbReference>
<keyword evidence="5 8" id="KW-0238">DNA-binding</keyword>
<feature type="domain" description="Transcription factor NikR nickel binding C-terminal" evidence="10">
    <location>
        <begin position="54"/>
        <end position="129"/>
    </location>
</feature>
<dbReference type="Gene3D" id="1.10.1220.10">
    <property type="entry name" value="Met repressor-like"/>
    <property type="match status" value="1"/>
</dbReference>
<dbReference type="InterPro" id="IPR027271">
    <property type="entry name" value="Acetolactate_synth/TF_NikR_C"/>
</dbReference>
<proteinExistence type="inferred from homology"/>
<comment type="function">
    <text evidence="7">Transcriptional repressor of the nikABCDE operon. Is active in the presence of excessive concentrations of intracellular nickel.</text>
</comment>
<comment type="cofactor">
    <cofactor evidence="8">
        <name>Ni(2+)</name>
        <dbReference type="ChEBI" id="CHEBI:49786"/>
    </cofactor>
    <text evidence="8">Binds 1 nickel ion per subunit.</text>
</comment>
<keyword evidence="3 8" id="KW-0479">Metal-binding</keyword>
<dbReference type="InterPro" id="IPR022988">
    <property type="entry name" value="Ni_resp_reg_NikR"/>
</dbReference>
<evidence type="ECO:0000256" key="7">
    <source>
        <dbReference type="ARBA" id="ARBA00024723"/>
    </source>
</evidence>